<dbReference type="SUPFAM" id="SSF53756">
    <property type="entry name" value="UDP-Glycosyltransferase/glycogen phosphorylase"/>
    <property type="match status" value="1"/>
</dbReference>
<reference evidence="2" key="1">
    <citation type="submission" date="2021-02" db="EMBL/GenBank/DDBJ databases">
        <authorList>
            <person name="Dougan E. K."/>
            <person name="Rhodes N."/>
            <person name="Thang M."/>
            <person name="Chan C."/>
        </authorList>
    </citation>
    <scope>NUCLEOTIDE SEQUENCE</scope>
</reference>
<organism evidence="2 3">
    <name type="scientific">Symbiodinium pilosum</name>
    <name type="common">Dinoflagellate</name>
    <dbReference type="NCBI Taxonomy" id="2952"/>
    <lineage>
        <taxon>Eukaryota</taxon>
        <taxon>Sar</taxon>
        <taxon>Alveolata</taxon>
        <taxon>Dinophyceae</taxon>
        <taxon>Suessiales</taxon>
        <taxon>Symbiodiniaceae</taxon>
        <taxon>Symbiodinium</taxon>
    </lineage>
</organism>
<keyword evidence="3" id="KW-1185">Reference proteome</keyword>
<feature type="non-terminal residue" evidence="2">
    <location>
        <position position="1"/>
    </location>
</feature>
<proteinExistence type="predicted"/>
<dbReference type="InterPro" id="IPR028098">
    <property type="entry name" value="Glyco_trans_4-like_N"/>
</dbReference>
<dbReference type="Pfam" id="PF13439">
    <property type="entry name" value="Glyco_transf_4"/>
    <property type="match status" value="1"/>
</dbReference>
<feature type="domain" description="Glycosyltransferase subfamily 4-like N-terminal" evidence="1">
    <location>
        <begin position="23"/>
        <end position="166"/>
    </location>
</feature>
<evidence type="ECO:0000313" key="2">
    <source>
        <dbReference type="EMBL" id="CAE7437729.1"/>
    </source>
</evidence>
<dbReference type="Proteomes" id="UP000649617">
    <property type="component" value="Unassembled WGS sequence"/>
</dbReference>
<gene>
    <name evidence="2" type="ORF">SPIL2461_LOCUS10684</name>
</gene>
<feature type="non-terminal residue" evidence="2">
    <location>
        <position position="167"/>
    </location>
</feature>
<name>A0A812RIN5_SYMPI</name>
<accession>A0A812RIN5</accession>
<sequence length="167" mass="18382">AVGRRPLKIAMLSWETLHTIAAGGVAPHVTELAGALHKAGHTVHIFTRSTQNRTWENDISGVIYHEVNFNTDGDFVREIENMCSSFVGHFMQMEHRLGGFDIVHGHDWLVGPAVIQLASMNKRVVFTMHSTETGRCGNVQYGGQSARIREIEGQACHSAHRVIAVSG</sequence>
<dbReference type="AlphaFoldDB" id="A0A812RIN5"/>
<evidence type="ECO:0000313" key="3">
    <source>
        <dbReference type="Proteomes" id="UP000649617"/>
    </source>
</evidence>
<comment type="caution">
    <text evidence="2">The sequence shown here is derived from an EMBL/GenBank/DDBJ whole genome shotgun (WGS) entry which is preliminary data.</text>
</comment>
<dbReference type="EMBL" id="CAJNIZ010020213">
    <property type="protein sequence ID" value="CAE7437729.1"/>
    <property type="molecule type" value="Genomic_DNA"/>
</dbReference>
<dbReference type="OrthoDB" id="196493at2759"/>
<dbReference type="Gene3D" id="3.40.50.2000">
    <property type="entry name" value="Glycogen Phosphorylase B"/>
    <property type="match status" value="1"/>
</dbReference>
<evidence type="ECO:0000259" key="1">
    <source>
        <dbReference type="Pfam" id="PF13439"/>
    </source>
</evidence>
<protein>
    <recommendedName>
        <fullName evidence="1">Glycosyltransferase subfamily 4-like N-terminal domain-containing protein</fullName>
    </recommendedName>
</protein>